<evidence type="ECO:0000256" key="3">
    <source>
        <dbReference type="PROSITE-ProRule" id="PRU01191"/>
    </source>
</evidence>
<organism evidence="5 6">
    <name type="scientific">Heracleum sosnowskyi</name>
    <dbReference type="NCBI Taxonomy" id="360622"/>
    <lineage>
        <taxon>Eukaryota</taxon>
        <taxon>Viridiplantae</taxon>
        <taxon>Streptophyta</taxon>
        <taxon>Embryophyta</taxon>
        <taxon>Tracheophyta</taxon>
        <taxon>Spermatophyta</taxon>
        <taxon>Magnoliopsida</taxon>
        <taxon>eudicotyledons</taxon>
        <taxon>Gunneridae</taxon>
        <taxon>Pentapetalae</taxon>
        <taxon>asterids</taxon>
        <taxon>campanulids</taxon>
        <taxon>Apiales</taxon>
        <taxon>Apiaceae</taxon>
        <taxon>Apioideae</taxon>
        <taxon>apioid superclade</taxon>
        <taxon>Tordylieae</taxon>
        <taxon>Tordyliinae</taxon>
        <taxon>Heracleum</taxon>
    </lineage>
</organism>
<evidence type="ECO:0000313" key="6">
    <source>
        <dbReference type="Proteomes" id="UP001237642"/>
    </source>
</evidence>
<reference evidence="5" key="1">
    <citation type="submission" date="2023-02" db="EMBL/GenBank/DDBJ databases">
        <title>Genome of toxic invasive species Heracleum sosnowskyi carries increased number of genes despite the absence of recent whole-genome duplications.</title>
        <authorList>
            <person name="Schelkunov M."/>
            <person name="Shtratnikova V."/>
            <person name="Makarenko M."/>
            <person name="Klepikova A."/>
            <person name="Omelchenko D."/>
            <person name="Novikova G."/>
            <person name="Obukhova E."/>
            <person name="Bogdanov V."/>
            <person name="Penin A."/>
            <person name="Logacheva M."/>
        </authorList>
    </citation>
    <scope>NUCLEOTIDE SEQUENCE</scope>
    <source>
        <strain evidence="5">Hsosn_3</strain>
        <tissue evidence="5">Leaf</tissue>
    </source>
</reference>
<evidence type="ECO:0000256" key="2">
    <source>
        <dbReference type="ARBA" id="ARBA00023163"/>
    </source>
</evidence>
<dbReference type="InterPro" id="IPR005202">
    <property type="entry name" value="TF_GRAS"/>
</dbReference>
<comment type="caution">
    <text evidence="5">The sequence shown here is derived from an EMBL/GenBank/DDBJ whole genome shotgun (WGS) entry which is preliminary data.</text>
</comment>
<name>A0AAD8MK67_9APIA</name>
<dbReference type="Pfam" id="PF03514">
    <property type="entry name" value="GRAS"/>
    <property type="match status" value="1"/>
</dbReference>
<feature type="region of interest" description="Disordered" evidence="4">
    <location>
        <begin position="37"/>
        <end position="79"/>
    </location>
</feature>
<keyword evidence="1" id="KW-0805">Transcription regulation</keyword>
<feature type="region of interest" description="Disordered" evidence="4">
    <location>
        <begin position="255"/>
        <end position="277"/>
    </location>
</feature>
<evidence type="ECO:0000256" key="4">
    <source>
        <dbReference type="SAM" id="MobiDB-lite"/>
    </source>
</evidence>
<dbReference type="Proteomes" id="UP001237642">
    <property type="component" value="Unassembled WGS sequence"/>
</dbReference>
<dbReference type="EMBL" id="JAUIZM010000007">
    <property type="protein sequence ID" value="KAK1376381.1"/>
    <property type="molecule type" value="Genomic_DNA"/>
</dbReference>
<feature type="short sequence motif" description="VHIID" evidence="3">
    <location>
        <begin position="455"/>
        <end position="459"/>
    </location>
</feature>
<evidence type="ECO:0000256" key="1">
    <source>
        <dbReference type="ARBA" id="ARBA00023015"/>
    </source>
</evidence>
<proteinExistence type="inferred from homology"/>
<feature type="compositionally biased region" description="Gly residues" evidence="4">
    <location>
        <begin position="59"/>
        <end position="74"/>
    </location>
</feature>
<keyword evidence="2" id="KW-0804">Transcription</keyword>
<gene>
    <name evidence="5" type="ORF">POM88_032574</name>
</gene>
<comment type="caution">
    <text evidence="3">Lacks conserved residue(s) required for the propagation of feature annotation.</text>
</comment>
<feature type="region of interest" description="VHIID" evidence="3">
    <location>
        <begin position="424"/>
        <end position="489"/>
    </location>
</feature>
<sequence>MRGIGYNLQAIVDNNKGSSFEAKCKKEANLTGIHEPFFGLDTKRSPSPSTSTSTLSSSLGGGGGNASSGGGGSGPNNSASLVFISEETMNHKWQVSVPENEQESGGLKDEWATELQPISGAGNPQRFGLGNGMEDWESLFSDSASHDQLRWISGDVGETSLSLKQLLQGRNNNETEDTSCLQPWGNAVTDFNSSLGVSNSGAASTLAPNSRVLNYHPNPQNPNSPLPANHQFINQNMNNLDMSSVLLLANNNNSQKDQHQFEPQPKRHNLGIPNRNTGATKTPFVDGFLQSMKQPPMGFSNQFNLLPPHQLLQKPFITPKQELPGGNREQISAASHLHQQQQQVIYDQLYKATELILSGNFSHAQAILARLNHQLSLNIKPFQRAAFYFKEALQTSLLEISDPVSTISSRIPTPVDGMFKIGAYKVLSEVSPLIQFMNFTSNQALLEALGNADSIHIIDFDIGFGAQWSSFLQELPRTDISPPSLKITAFASPTTHHPIELGLMHENLTQFATDIGVSFELEVVNFDSFDPNSYSMSMDNEAVAVNFPVWSASNHLPALPSLLSFIKRLSPKIMVSMDRGCERIDLPCPQHLLHTLQYYEILFDSLDAANVTPDTVSKMERFLFQPNIKSMVTGRLHFPEQMHPWKSVFASMGFSPVSFSNFAETQAECLVKRTQVRGFHVEKHQASLVLCCKNRELMSVSAWRC</sequence>
<dbReference type="AlphaFoldDB" id="A0AAD8MK67"/>
<accession>A0AAD8MK67</accession>
<dbReference type="PROSITE" id="PS50985">
    <property type="entry name" value="GRAS"/>
    <property type="match status" value="1"/>
</dbReference>
<feature type="compositionally biased region" description="Low complexity" evidence="4">
    <location>
        <begin position="45"/>
        <end position="58"/>
    </location>
</feature>
<dbReference type="PANTHER" id="PTHR31636">
    <property type="entry name" value="OSJNBA0084A10.13 PROTEIN-RELATED"/>
    <property type="match status" value="1"/>
</dbReference>
<evidence type="ECO:0000313" key="5">
    <source>
        <dbReference type="EMBL" id="KAK1376381.1"/>
    </source>
</evidence>
<protein>
    <submittedName>
        <fullName evidence="5">Scarecrow-like protein 22</fullName>
    </submittedName>
</protein>
<keyword evidence="6" id="KW-1185">Reference proteome</keyword>
<comment type="similarity">
    <text evidence="3">Belongs to the GRAS family.</text>
</comment>
<reference evidence="5" key="2">
    <citation type="submission" date="2023-05" db="EMBL/GenBank/DDBJ databases">
        <authorList>
            <person name="Schelkunov M.I."/>
        </authorList>
    </citation>
    <scope>NUCLEOTIDE SEQUENCE</scope>
    <source>
        <strain evidence="5">Hsosn_3</strain>
        <tissue evidence="5">Leaf</tissue>
    </source>
</reference>
<feature type="region of interest" description="SAW" evidence="3">
    <location>
        <begin position="633"/>
        <end position="704"/>
    </location>
</feature>